<accession>A0AA49A9W0</accession>
<evidence type="ECO:0000313" key="1">
    <source>
        <dbReference type="EMBL" id="QPI52038.1"/>
    </source>
</evidence>
<reference evidence="1 2" key="1">
    <citation type="submission" date="2020-11" db="EMBL/GenBank/DDBJ databases">
        <authorList>
            <person name="Sun Q."/>
        </authorList>
    </citation>
    <scope>NUCLEOTIDE SEQUENCE [LARGE SCALE GENOMIC DNA]</scope>
    <source>
        <strain evidence="1 2">P8398</strain>
    </source>
</reference>
<organism evidence="1 2">
    <name type="scientific">Massilia antarctica</name>
    <dbReference type="NCBI Taxonomy" id="2765360"/>
    <lineage>
        <taxon>Bacteria</taxon>
        <taxon>Pseudomonadati</taxon>
        <taxon>Pseudomonadota</taxon>
        <taxon>Betaproteobacteria</taxon>
        <taxon>Burkholderiales</taxon>
        <taxon>Oxalobacteraceae</taxon>
        <taxon>Telluria group</taxon>
        <taxon>Massilia</taxon>
    </lineage>
</organism>
<name>A0AA49A9W0_9BURK</name>
<sequence>MRHQPDRAAPRYAPTPTPDLAGLWVGKESGQTHTLLLRADGTGTLCWESMGKYSAMPLTISGDKMIGLTDATLKRNADGSFAQCSWGVCMELKRTEDIPAACRAWLKQ</sequence>
<dbReference type="EMBL" id="CP065053">
    <property type="protein sequence ID" value="QPI52038.1"/>
    <property type="molecule type" value="Genomic_DNA"/>
</dbReference>
<dbReference type="Proteomes" id="UP000662888">
    <property type="component" value="Chromosome"/>
</dbReference>
<gene>
    <name evidence="1" type="ORF">IV454_11350</name>
</gene>
<protein>
    <submittedName>
        <fullName evidence="1">Uncharacterized protein</fullName>
    </submittedName>
</protein>
<dbReference type="RefSeq" id="WP_206091538.1">
    <property type="nucleotide sequence ID" value="NZ_CP065053.1"/>
</dbReference>
<evidence type="ECO:0000313" key="2">
    <source>
        <dbReference type="Proteomes" id="UP000662888"/>
    </source>
</evidence>
<keyword evidence="2" id="KW-1185">Reference proteome</keyword>
<proteinExistence type="predicted"/>